<evidence type="ECO:0000256" key="2">
    <source>
        <dbReference type="ARBA" id="ARBA00024764"/>
    </source>
</evidence>
<dbReference type="RefSeq" id="WP_058965474.1">
    <property type="nucleotide sequence ID" value="NZ_CABKVM010000018.1"/>
</dbReference>
<protein>
    <submittedName>
        <fullName evidence="3">RNA polymerase sigma-70 factor (ECF subfamily)</fullName>
    </submittedName>
</protein>
<proteinExistence type="inferred from homology"/>
<dbReference type="InterPro" id="IPR007394">
    <property type="entry name" value="UPF0122"/>
</dbReference>
<evidence type="ECO:0000256" key="1">
    <source>
        <dbReference type="ARBA" id="ARBA00008720"/>
    </source>
</evidence>
<dbReference type="GeneID" id="97382620"/>
<comment type="similarity">
    <text evidence="1">Belongs to the UPF0122 family.</text>
</comment>
<dbReference type="InterPro" id="IPR036388">
    <property type="entry name" value="WH-like_DNA-bd_sf"/>
</dbReference>
<dbReference type="SUPFAM" id="SSF88659">
    <property type="entry name" value="Sigma3 and sigma4 domains of RNA polymerase sigma factors"/>
    <property type="match status" value="1"/>
</dbReference>
<dbReference type="Pfam" id="PF04297">
    <property type="entry name" value="UPF0122"/>
    <property type="match status" value="1"/>
</dbReference>
<dbReference type="AlphaFoldDB" id="A0A4R1QMS6"/>
<evidence type="ECO:0000313" key="4">
    <source>
        <dbReference type="Proteomes" id="UP000295184"/>
    </source>
</evidence>
<dbReference type="Gene3D" id="1.10.10.10">
    <property type="entry name" value="Winged helix-like DNA-binding domain superfamily/Winged helix DNA-binding domain"/>
    <property type="match status" value="1"/>
</dbReference>
<dbReference type="InterPro" id="IPR013324">
    <property type="entry name" value="RNA_pol_sigma_r3/r4-like"/>
</dbReference>
<dbReference type="Proteomes" id="UP000295184">
    <property type="component" value="Unassembled WGS sequence"/>
</dbReference>
<evidence type="ECO:0000313" key="3">
    <source>
        <dbReference type="EMBL" id="TCL53545.1"/>
    </source>
</evidence>
<dbReference type="EMBL" id="SLUM01000031">
    <property type="protein sequence ID" value="TCL53545.1"/>
    <property type="molecule type" value="Genomic_DNA"/>
</dbReference>
<dbReference type="OrthoDB" id="9791844at2"/>
<organism evidence="3 4">
    <name type="scientific">Allofournierella massiliensis</name>
    <dbReference type="NCBI Taxonomy" id="1650663"/>
    <lineage>
        <taxon>Bacteria</taxon>
        <taxon>Bacillati</taxon>
        <taxon>Bacillota</taxon>
        <taxon>Clostridia</taxon>
        <taxon>Eubacteriales</taxon>
        <taxon>Oscillospiraceae</taxon>
        <taxon>Allofournierella</taxon>
    </lineage>
</organism>
<reference evidence="3 4" key="1">
    <citation type="submission" date="2019-03" db="EMBL/GenBank/DDBJ databases">
        <title>Genomic Encyclopedia of Type Strains, Phase IV (KMG-IV): sequencing the most valuable type-strain genomes for metagenomic binning, comparative biology and taxonomic classification.</title>
        <authorList>
            <person name="Goeker M."/>
        </authorList>
    </citation>
    <scope>NUCLEOTIDE SEQUENCE [LARGE SCALE GENOMIC DNA]</scope>
    <source>
        <strain evidence="3 4">DSM 100451</strain>
    </source>
</reference>
<name>A0A4R1QMS6_9FIRM</name>
<gene>
    <name evidence="3" type="ORF">EDD77_1314</name>
</gene>
<sequence>MKNINLREYYPSIYPNDFYITVSDDIAEVFRKSENTEKAYYKKKKRNKAYYSLDADPSLESHILGSEPSPMVLYEQKHLRMALYQAMEHLSEKQYRRLSAHLFQRMSISEIAHAEGISKASIQDSIEQALRTISKILVANSYI</sequence>
<dbReference type="STRING" id="1650663.GCA_001486665_02489"/>
<comment type="function">
    <text evidence="2">Might take part in the signal recognition particle (SRP) pathway. This is inferred from the conservation of its genetic proximity to ftsY/ffh. May be a regulatory protein.</text>
</comment>
<accession>A0A4R1QMS6</accession>
<comment type="caution">
    <text evidence="3">The sequence shown here is derived from an EMBL/GenBank/DDBJ whole genome shotgun (WGS) entry which is preliminary data.</text>
</comment>